<dbReference type="NCBIfam" id="NF003623">
    <property type="entry name" value="PRK05265.1-1"/>
    <property type="match status" value="1"/>
</dbReference>
<dbReference type="EC" id="2.6.99.2" evidence="11"/>
<dbReference type="EMBL" id="CP003985">
    <property type="protein sequence ID" value="AGF79300.1"/>
    <property type="molecule type" value="Genomic_DNA"/>
</dbReference>
<dbReference type="eggNOG" id="COG0319">
    <property type="taxonomic scope" value="Bacteria"/>
</dbReference>
<feature type="binding site" evidence="11">
    <location>
        <position position="164"/>
    </location>
    <ligand>
        <name>3-amino-2-oxopropyl phosphate</name>
        <dbReference type="ChEBI" id="CHEBI:57279"/>
    </ligand>
</feature>
<feature type="site" description="Transition state stabilizer" evidence="11">
    <location>
        <position position="308"/>
    </location>
</feature>
<dbReference type="Gene3D" id="3.20.20.70">
    <property type="entry name" value="Aldolase class I"/>
    <property type="match status" value="1"/>
</dbReference>
<dbReference type="InterPro" id="IPR004569">
    <property type="entry name" value="PyrdxlP_synth_PdxJ"/>
</dbReference>
<keyword evidence="13" id="KW-1185">Reference proteome</keyword>
<dbReference type="PROSITE" id="PS01306">
    <property type="entry name" value="UPF0054"/>
    <property type="match status" value="1"/>
</dbReference>
<dbReference type="Pfam" id="PF03740">
    <property type="entry name" value="PdxJ"/>
    <property type="match status" value="1"/>
</dbReference>
<dbReference type="NCBIfam" id="NF003627">
    <property type="entry name" value="PRK05265.1-5"/>
    <property type="match status" value="1"/>
</dbReference>
<feature type="binding site" evidence="10">
    <location>
        <position position="129"/>
    </location>
    <ligand>
        <name>Zn(2+)</name>
        <dbReference type="ChEBI" id="CHEBI:29105"/>
        <note>catalytic</note>
    </ligand>
</feature>
<dbReference type="GO" id="GO:0004521">
    <property type="term" value="F:RNA endonuclease activity"/>
    <property type="evidence" value="ECO:0007669"/>
    <property type="project" value="UniProtKB-UniRule"/>
</dbReference>
<dbReference type="InterPro" id="IPR002036">
    <property type="entry name" value="YbeY"/>
</dbReference>
<evidence type="ECO:0000256" key="4">
    <source>
        <dbReference type="ARBA" id="ARBA00022722"/>
    </source>
</evidence>
<dbReference type="RefSeq" id="WP_015404986.1">
    <property type="nucleotide sequence ID" value="NC_020304.1"/>
</dbReference>
<evidence type="ECO:0000256" key="2">
    <source>
        <dbReference type="ARBA" id="ARBA00022490"/>
    </source>
</evidence>
<evidence type="ECO:0000256" key="11">
    <source>
        <dbReference type="HAMAP-Rule" id="MF_00279"/>
    </source>
</evidence>
<dbReference type="GO" id="GO:0004222">
    <property type="term" value="F:metalloendopeptidase activity"/>
    <property type="evidence" value="ECO:0007669"/>
    <property type="project" value="InterPro"/>
</dbReference>
<dbReference type="GO" id="GO:0033856">
    <property type="term" value="F:pyridoxine 5'-phosphate synthase activity"/>
    <property type="evidence" value="ECO:0007669"/>
    <property type="project" value="UniProtKB-UniRule"/>
</dbReference>
<feature type="binding site" evidence="10">
    <location>
        <position position="119"/>
    </location>
    <ligand>
        <name>Zn(2+)</name>
        <dbReference type="ChEBI" id="CHEBI:29105"/>
        <note>catalytic</note>
    </ligand>
</feature>
<dbReference type="Pfam" id="PF02130">
    <property type="entry name" value="YbeY"/>
    <property type="match status" value="1"/>
</dbReference>
<name>M1PI77_DESSD</name>
<feature type="binding site" evidence="11">
    <location>
        <position position="175"/>
    </location>
    <ligand>
        <name>3-amino-2-oxopropyl phosphate</name>
        <dbReference type="ChEBI" id="CHEBI:57279"/>
    </ligand>
</feature>
<dbReference type="Gene3D" id="3.40.390.30">
    <property type="entry name" value="Metalloproteases ('zincins'), catalytic domain"/>
    <property type="match status" value="1"/>
</dbReference>
<evidence type="ECO:0000256" key="5">
    <source>
        <dbReference type="ARBA" id="ARBA00022723"/>
    </source>
</evidence>
<dbReference type="STRING" id="1167006.UWK_02766"/>
<keyword evidence="10" id="KW-0690">Ribosome biogenesis</keyword>
<evidence type="ECO:0000256" key="8">
    <source>
        <dbReference type="ARBA" id="ARBA00022833"/>
    </source>
</evidence>
<evidence type="ECO:0000256" key="10">
    <source>
        <dbReference type="HAMAP-Rule" id="MF_00009"/>
    </source>
</evidence>
<dbReference type="InterPro" id="IPR013785">
    <property type="entry name" value="Aldolase_TIM"/>
</dbReference>
<keyword evidence="10" id="KW-0698">rRNA processing</keyword>
<dbReference type="GO" id="GO:0005829">
    <property type="term" value="C:cytosol"/>
    <property type="evidence" value="ECO:0007669"/>
    <property type="project" value="TreeGrafter"/>
</dbReference>
<keyword evidence="9 11" id="KW-0664">Pyridoxine biosynthesis</keyword>
<evidence type="ECO:0000256" key="9">
    <source>
        <dbReference type="ARBA" id="ARBA00023096"/>
    </source>
</evidence>
<dbReference type="UniPathway" id="UPA00244">
    <property type="reaction ID" value="UER00313"/>
</dbReference>
<dbReference type="SUPFAM" id="SSF63892">
    <property type="entry name" value="Pyridoxine 5'-phosphate synthase"/>
    <property type="match status" value="1"/>
</dbReference>
<protein>
    <recommendedName>
        <fullName evidence="10 11">Multifunctional fusion protein</fullName>
    </recommendedName>
    <domain>
        <recommendedName>
            <fullName evidence="11">Pyridoxine 5'-phosphate synthase</fullName>
            <shortName evidence="11">PNP synthase</shortName>
            <ecNumber evidence="11">2.6.99.2</ecNumber>
        </recommendedName>
    </domain>
    <domain>
        <recommendedName>
            <fullName evidence="10">Endoribonuclease YbeY</fullName>
            <ecNumber evidence="10">3.1.-.-</ecNumber>
        </recommendedName>
    </domain>
</protein>
<dbReference type="GO" id="GO:0008615">
    <property type="term" value="P:pyridoxine biosynthetic process"/>
    <property type="evidence" value="ECO:0007669"/>
    <property type="project" value="UniProtKB-UniRule"/>
</dbReference>
<keyword evidence="4 10" id="KW-0540">Nuclease</keyword>
<feature type="binding site" evidence="11">
    <location>
        <position position="202"/>
    </location>
    <ligand>
        <name>1-deoxy-D-xylulose 5-phosphate</name>
        <dbReference type="ChEBI" id="CHEBI:57792"/>
    </ligand>
</feature>
<dbReference type="HAMAP" id="MF_00279">
    <property type="entry name" value="PdxJ"/>
    <property type="match status" value="1"/>
</dbReference>
<evidence type="ECO:0000256" key="3">
    <source>
        <dbReference type="ARBA" id="ARBA00022679"/>
    </source>
</evidence>
<gene>
    <name evidence="11" type="primary">pdxJ</name>
    <name evidence="10" type="synonym">ybeY</name>
    <name evidence="12" type="ordered locus">UWK_02766</name>
</gene>
<dbReference type="PANTHER" id="PTHR30456">
    <property type="entry name" value="PYRIDOXINE 5'-PHOSPHATE SYNTHASE"/>
    <property type="match status" value="1"/>
</dbReference>
<feature type="binding site" evidence="11">
    <location>
        <position position="257"/>
    </location>
    <ligand>
        <name>1-deoxy-D-xylulose 5-phosphate</name>
        <dbReference type="ChEBI" id="CHEBI:57792"/>
    </ligand>
</feature>
<organism evidence="12 13">
    <name type="scientific">Desulfocapsa sulfexigens (strain DSM 10523 / SB164P1)</name>
    <dbReference type="NCBI Taxonomy" id="1167006"/>
    <lineage>
        <taxon>Bacteria</taxon>
        <taxon>Pseudomonadati</taxon>
        <taxon>Thermodesulfobacteriota</taxon>
        <taxon>Desulfobulbia</taxon>
        <taxon>Desulfobulbales</taxon>
        <taxon>Desulfocapsaceae</taxon>
        <taxon>Desulfocapsa</taxon>
    </lineage>
</organism>
<dbReference type="AlphaFoldDB" id="M1PI77"/>
<dbReference type="InterPro" id="IPR020549">
    <property type="entry name" value="YbeY_CS"/>
</dbReference>
<keyword evidence="6 10" id="KW-0255">Endonuclease</keyword>
<evidence type="ECO:0000256" key="6">
    <source>
        <dbReference type="ARBA" id="ARBA00022759"/>
    </source>
</evidence>
<dbReference type="PATRIC" id="fig|1167006.5.peg.2992"/>
<keyword evidence="7 10" id="KW-0378">Hydrolase</keyword>
<comment type="function">
    <text evidence="11">Catalyzes the complicated ring closure reaction between the two acyclic compounds 1-deoxy-D-xylulose-5-phosphate (DXP) and 3-amino-2-oxopropyl phosphate (1-amino-acetone-3-phosphate or AAP) to form pyridoxine 5'-phosphate (PNP) and inorganic phosphate.</text>
</comment>
<feature type="active site" description="Proton acceptor" evidence="11">
    <location>
        <position position="200"/>
    </location>
</feature>
<comment type="catalytic activity">
    <reaction evidence="11">
        <text>3-amino-2-oxopropyl phosphate + 1-deoxy-D-xylulose 5-phosphate = pyridoxine 5'-phosphate + phosphate + 2 H2O + H(+)</text>
        <dbReference type="Rhea" id="RHEA:15265"/>
        <dbReference type="ChEBI" id="CHEBI:15377"/>
        <dbReference type="ChEBI" id="CHEBI:15378"/>
        <dbReference type="ChEBI" id="CHEBI:43474"/>
        <dbReference type="ChEBI" id="CHEBI:57279"/>
        <dbReference type="ChEBI" id="CHEBI:57792"/>
        <dbReference type="ChEBI" id="CHEBI:58589"/>
        <dbReference type="EC" id="2.6.99.2"/>
    </reaction>
</comment>
<comment type="function">
    <text evidence="10">Single strand-specific metallo-endoribonuclease involved in late-stage 70S ribosome quality control and in maturation of the 3' terminus of the 16S rRNA.</text>
</comment>
<feature type="binding site" evidence="11">
    <location>
        <begin position="166"/>
        <end position="167"/>
    </location>
    <ligand>
        <name>1-deoxy-D-xylulose 5-phosphate</name>
        <dbReference type="ChEBI" id="CHEBI:57792"/>
    </ligand>
</feature>
<feature type="binding site" evidence="11">
    <location>
        <position position="207"/>
    </location>
    <ligand>
        <name>1-deoxy-D-xylulose 5-phosphate</name>
        <dbReference type="ChEBI" id="CHEBI:57792"/>
    </ligand>
</feature>
<keyword evidence="5 10" id="KW-0479">Metal-binding</keyword>
<dbReference type="SUPFAM" id="SSF55486">
    <property type="entry name" value="Metalloproteases ('zincins'), catalytic domain"/>
    <property type="match status" value="1"/>
</dbReference>
<accession>M1PI77</accession>
<keyword evidence="2 10" id="KW-0963">Cytoplasm</keyword>
<dbReference type="InterPro" id="IPR023091">
    <property type="entry name" value="MetalPrtase_cat_dom_sf_prd"/>
</dbReference>
<proteinExistence type="inferred from homology"/>
<evidence type="ECO:0000313" key="12">
    <source>
        <dbReference type="EMBL" id="AGF79300.1"/>
    </source>
</evidence>
<reference evidence="13" key="1">
    <citation type="journal article" date="2013" name="Stand. Genomic Sci.">
        <title>Complete genome sequence of Desulfocapsa sulfexigens, a marine deltaproteobacterium specialized in disproportionating inorganic sulfur compounds.</title>
        <authorList>
            <person name="Finster K.W."/>
            <person name="Kjeldsen K.U."/>
            <person name="Kube M."/>
            <person name="Reinhardt R."/>
            <person name="Mussmann M."/>
            <person name="Amann R."/>
            <person name="Schreiber L."/>
        </authorList>
    </citation>
    <scope>NUCLEOTIDE SEQUENCE [LARGE SCALE GENOMIC DNA]</scope>
    <source>
        <strain evidence="13">DSM 10523 / SB164P1</strain>
    </source>
</reference>
<keyword evidence="8 10" id="KW-0862">Zinc</keyword>
<evidence type="ECO:0000313" key="13">
    <source>
        <dbReference type="Proteomes" id="UP000011721"/>
    </source>
</evidence>
<dbReference type="KEGG" id="dsf:UWK_02766"/>
<feature type="binding site" evidence="11">
    <location>
        <position position="349"/>
    </location>
    <ligand>
        <name>3-amino-2-oxopropyl phosphate</name>
        <dbReference type="ChEBI" id="CHEBI:57279"/>
    </ligand>
</feature>
<comment type="cofactor">
    <cofactor evidence="10">
        <name>Zn(2+)</name>
        <dbReference type="ChEBI" id="CHEBI:29105"/>
    </cofactor>
    <text evidence="10">Binds 1 zinc ion.</text>
</comment>
<dbReference type="NCBIfam" id="NF003625">
    <property type="entry name" value="PRK05265.1-3"/>
    <property type="match status" value="1"/>
</dbReference>
<sequence>MGAHFTFNYDTSLFRINEKLLQRRASWLMRQNRVSDYDVSVLFVDDEEISWLNSNYRDKQGPTNVLSFPFSSGNDQIDIPYVASVKELGDIIISVETAQREAVELDVSLHDRLTWLLTHGLLHLLGYDHERSEDEAFAMWELEKKLISQLHNSRSSQMTNLAINVDHVATVRNARGITEPDPVAAAAICELAGAAGIVVHLREDRRHINDRDVRLLRETIKTRMNLEMGANKEIIEIAISLKPDMVTLVPEKRQELTTEGGLDVVGQKKKLAKTIKRMDNAGIPVSLFIDPDVKQVKAAHSIGATYVEIHTGRYCDATTETDREKEYQLIATAAEEAYQMGLRVNAGHGLDYQTTARIAALDTIEELSIGHAIIARAVFVGLDQAVREMKQIVHDASMIY</sequence>
<dbReference type="HOGENOM" id="CLU_057128_1_0_7"/>
<dbReference type="PANTHER" id="PTHR30456:SF0">
    <property type="entry name" value="PYRIDOXINE 5'-PHOSPHATE SYNTHASE"/>
    <property type="match status" value="1"/>
</dbReference>
<feature type="active site" description="Proton donor" evidence="11">
    <location>
        <position position="348"/>
    </location>
</feature>
<dbReference type="GO" id="GO:0006364">
    <property type="term" value="P:rRNA processing"/>
    <property type="evidence" value="ECO:0007669"/>
    <property type="project" value="UniProtKB-UniRule"/>
</dbReference>
<dbReference type="HAMAP" id="MF_00009">
    <property type="entry name" value="Endoribonucl_YbeY"/>
    <property type="match status" value="1"/>
</dbReference>
<dbReference type="NCBIfam" id="TIGR00043">
    <property type="entry name" value="rRNA maturation RNase YbeY"/>
    <property type="match status" value="1"/>
</dbReference>
<evidence type="ECO:0000256" key="7">
    <source>
        <dbReference type="ARBA" id="ARBA00022801"/>
    </source>
</evidence>
<dbReference type="eggNOG" id="COG0854">
    <property type="taxonomic scope" value="Bacteria"/>
</dbReference>
<evidence type="ECO:0000256" key="1">
    <source>
        <dbReference type="ARBA" id="ARBA00010875"/>
    </source>
</evidence>
<feature type="binding site" evidence="11">
    <location>
        <begin position="370"/>
        <end position="371"/>
    </location>
    <ligand>
        <name>3-amino-2-oxopropyl phosphate</name>
        <dbReference type="ChEBI" id="CHEBI:57279"/>
    </ligand>
</feature>
<comment type="similarity">
    <text evidence="1 10">Belongs to the endoribonuclease YbeY family.</text>
</comment>
<dbReference type="OrthoDB" id="9806590at2"/>
<dbReference type="GO" id="GO:0008270">
    <property type="term" value="F:zinc ion binding"/>
    <property type="evidence" value="ECO:0007669"/>
    <property type="project" value="UniProtKB-UniRule"/>
</dbReference>
<feature type="binding site" evidence="10">
    <location>
        <position position="123"/>
    </location>
    <ligand>
        <name>Zn(2+)</name>
        <dbReference type="ChEBI" id="CHEBI:29105"/>
        <note>catalytic</note>
    </ligand>
</feature>
<dbReference type="Proteomes" id="UP000011721">
    <property type="component" value="Chromosome"/>
</dbReference>
<comment type="similarity">
    <text evidence="11">Belongs to the PNP synthase family.</text>
</comment>
<dbReference type="NCBIfam" id="TIGR00559">
    <property type="entry name" value="pdxJ"/>
    <property type="match status" value="1"/>
</dbReference>
<keyword evidence="3 11" id="KW-0808">Transferase</keyword>
<comment type="subcellular location">
    <subcellularLocation>
        <location evidence="10">Cytoplasm</location>
    </subcellularLocation>
</comment>
<comment type="subunit">
    <text evidence="11">Homooctamer; tetramer of dimers.</text>
</comment>
<feature type="active site" description="Proton acceptor" evidence="11">
    <location>
        <position position="227"/>
    </location>
</feature>
<comment type="pathway">
    <text evidence="11">Cofactor biosynthesis; pyridoxine 5'-phosphate biosynthesis; pyridoxine 5'-phosphate from D-erythrose 4-phosphate: step 5/5.</text>
</comment>
<dbReference type="EC" id="3.1.-.-" evidence="10"/>
<dbReference type="CDD" id="cd00003">
    <property type="entry name" value="PNPsynthase"/>
    <property type="match status" value="1"/>
</dbReference>
<dbReference type="InterPro" id="IPR036130">
    <property type="entry name" value="Pyridoxine-5'_phos_synth"/>
</dbReference>